<accession>A0A815PYB0</accession>
<evidence type="ECO:0000313" key="3">
    <source>
        <dbReference type="Proteomes" id="UP000663828"/>
    </source>
</evidence>
<dbReference type="AlphaFoldDB" id="A0A815PYB0"/>
<keyword evidence="3" id="KW-1185">Reference proteome</keyword>
<dbReference type="Proteomes" id="UP000663852">
    <property type="component" value="Unassembled WGS sequence"/>
</dbReference>
<dbReference type="EMBL" id="CAJNOR010005488">
    <property type="protein sequence ID" value="CAF1564423.1"/>
    <property type="molecule type" value="Genomic_DNA"/>
</dbReference>
<protein>
    <submittedName>
        <fullName evidence="1">Uncharacterized protein</fullName>
    </submittedName>
</protein>
<sequence>MKRKANNNDSVTINNNDMTIEGIPVAVTNMTQSDNNVRSTHWSTLICDANQTLVRITKFVSSNTRCTLHQKIIDHMNNQTGVSISKVKQTSDDAYIANHQTIATPKSLSFSPKSLQIISIEEIQKLEDEQYVSFNCKILDVGEEEKISFYNNSKKTEKTKLTATAGDETQCIKINLWEGHLNKIKKNQCYKVKLMKTKTFNNEISLTTTVYTTFEEIKDLGPIECTDLPSISNNLTISGFITSIGFSETNLTCPKCFSNQVETTEKTIKCLTCKTRSILSKQDDDHKKIKTTISTESRQSFDLITELSKIKVLLEQLDHSELCQRDLVEDEEVIIILTSNPVSVNFNVRTNNIINMEIYQANEG</sequence>
<reference evidence="1" key="1">
    <citation type="submission" date="2021-02" db="EMBL/GenBank/DDBJ databases">
        <authorList>
            <person name="Nowell W R."/>
        </authorList>
    </citation>
    <scope>NUCLEOTIDE SEQUENCE</scope>
</reference>
<dbReference type="InterPro" id="IPR012340">
    <property type="entry name" value="NA-bd_OB-fold"/>
</dbReference>
<evidence type="ECO:0000313" key="2">
    <source>
        <dbReference type="EMBL" id="CAF1564423.1"/>
    </source>
</evidence>
<proteinExistence type="predicted"/>
<dbReference type="SUPFAM" id="SSF50249">
    <property type="entry name" value="Nucleic acid-binding proteins"/>
    <property type="match status" value="1"/>
</dbReference>
<dbReference type="Gene3D" id="2.40.50.140">
    <property type="entry name" value="Nucleic acid-binding proteins"/>
    <property type="match status" value="1"/>
</dbReference>
<comment type="caution">
    <text evidence="1">The sequence shown here is derived from an EMBL/GenBank/DDBJ whole genome shotgun (WGS) entry which is preliminary data.</text>
</comment>
<dbReference type="Proteomes" id="UP000663828">
    <property type="component" value="Unassembled WGS sequence"/>
</dbReference>
<organism evidence="1 4">
    <name type="scientific">Adineta ricciae</name>
    <name type="common">Rotifer</name>
    <dbReference type="NCBI Taxonomy" id="249248"/>
    <lineage>
        <taxon>Eukaryota</taxon>
        <taxon>Metazoa</taxon>
        <taxon>Spiralia</taxon>
        <taxon>Gnathifera</taxon>
        <taxon>Rotifera</taxon>
        <taxon>Eurotatoria</taxon>
        <taxon>Bdelloidea</taxon>
        <taxon>Adinetida</taxon>
        <taxon>Adinetidae</taxon>
        <taxon>Adineta</taxon>
    </lineage>
</organism>
<evidence type="ECO:0000313" key="4">
    <source>
        <dbReference type="Proteomes" id="UP000663852"/>
    </source>
</evidence>
<gene>
    <name evidence="1" type="ORF">EDS130_LOCUS39752</name>
    <name evidence="2" type="ORF">XAT740_LOCUS43903</name>
</gene>
<name>A0A815PYB0_ADIRI</name>
<evidence type="ECO:0000313" key="1">
    <source>
        <dbReference type="EMBL" id="CAF1454673.1"/>
    </source>
</evidence>
<dbReference type="EMBL" id="CAJNOJ010000455">
    <property type="protein sequence ID" value="CAF1454673.1"/>
    <property type="molecule type" value="Genomic_DNA"/>
</dbReference>